<dbReference type="InterPro" id="IPR023313">
    <property type="entry name" value="UBQ-conjugating_AS"/>
</dbReference>
<evidence type="ECO:0000256" key="4">
    <source>
        <dbReference type="RuleBase" id="RU362109"/>
    </source>
</evidence>
<evidence type="ECO:0000259" key="5">
    <source>
        <dbReference type="PROSITE" id="PS50127"/>
    </source>
</evidence>
<evidence type="ECO:0000313" key="7">
    <source>
        <dbReference type="Proteomes" id="UP000243876"/>
    </source>
</evidence>
<evidence type="ECO:0000256" key="1">
    <source>
        <dbReference type="ARBA" id="ARBA00022679"/>
    </source>
</evidence>
<keyword evidence="4" id="KW-0067">ATP-binding</keyword>
<evidence type="ECO:0000256" key="2">
    <source>
        <dbReference type="ARBA" id="ARBA00022786"/>
    </source>
</evidence>
<keyword evidence="1" id="KW-0808">Transferase</keyword>
<feature type="non-terminal residue" evidence="6">
    <location>
        <position position="1"/>
    </location>
</feature>
<dbReference type="SUPFAM" id="SSF54495">
    <property type="entry name" value="UBC-like"/>
    <property type="match status" value="1"/>
</dbReference>
<dbReference type="AlphaFoldDB" id="A0A0D6EN20"/>
<keyword evidence="4" id="KW-0547">Nucleotide-binding</keyword>
<gene>
    <name evidence="6" type="primary">SPOSA6832_02686</name>
</gene>
<comment type="similarity">
    <text evidence="4">Belongs to the ubiquitin-conjugating enzyme family.</text>
</comment>
<dbReference type="FunFam" id="3.10.110.10:FF:000073">
    <property type="entry name" value="Ubiquitin-conjugating enzyme E2 N"/>
    <property type="match status" value="1"/>
</dbReference>
<name>A0A0D6EN20_SPOSA</name>
<dbReference type="GO" id="GO:0005524">
    <property type="term" value="F:ATP binding"/>
    <property type="evidence" value="ECO:0007669"/>
    <property type="project" value="UniProtKB-UniRule"/>
</dbReference>
<keyword evidence="2 4" id="KW-0833">Ubl conjugation pathway</keyword>
<evidence type="ECO:0000313" key="6">
    <source>
        <dbReference type="EMBL" id="CEQ41005.1"/>
    </source>
</evidence>
<feature type="domain" description="UBC core" evidence="5">
    <location>
        <begin position="1"/>
        <end position="172"/>
    </location>
</feature>
<evidence type="ECO:0000256" key="3">
    <source>
        <dbReference type="PROSITE-ProRule" id="PRU10133"/>
    </source>
</evidence>
<dbReference type="PROSITE" id="PS50127">
    <property type="entry name" value="UBC_2"/>
    <property type="match status" value="1"/>
</dbReference>
<feature type="active site" description="Glycyl thioester intermediate" evidence="3">
    <location>
        <position position="77"/>
    </location>
</feature>
<dbReference type="Gene3D" id="3.10.110.10">
    <property type="entry name" value="Ubiquitin Conjugating Enzyme"/>
    <property type="match status" value="1"/>
</dbReference>
<proteinExistence type="inferred from homology"/>
<accession>A0A0D6EN20</accession>
<dbReference type="InterPro" id="IPR000608">
    <property type="entry name" value="UBC"/>
</dbReference>
<protein>
    <submittedName>
        <fullName evidence="6">SPOSA6832_02686-mRNA-1:cds</fullName>
    </submittedName>
</protein>
<sequence length="172" mass="19464">ETQRLVADSPPGISAIPHEDNLRYFDVLISGPDSSPFEGGIFKLELFLPEEYPMAPPKVRFLTKIYHPNIDKLGRICLDILKDKWSPALQIRTVLLSIQALLSAPNPVRRTFRTLSCSLPFFCRCKAGAKLIRTSVDRGQDDPLANDVAAHWKENEKDAMRVSREWTAKFAK</sequence>
<dbReference type="EMBL" id="CENE01000010">
    <property type="protein sequence ID" value="CEQ41005.1"/>
    <property type="molecule type" value="Genomic_DNA"/>
</dbReference>
<dbReference type="Pfam" id="PF00179">
    <property type="entry name" value="UQ_con"/>
    <property type="match status" value="1"/>
</dbReference>
<dbReference type="SMART" id="SM00212">
    <property type="entry name" value="UBCc"/>
    <property type="match status" value="1"/>
</dbReference>
<organism evidence="6 7">
    <name type="scientific">Sporidiobolus salmonicolor</name>
    <name type="common">Yeast-like fungus</name>
    <name type="synonym">Sporobolomyces salmonicolor</name>
    <dbReference type="NCBI Taxonomy" id="5005"/>
    <lineage>
        <taxon>Eukaryota</taxon>
        <taxon>Fungi</taxon>
        <taxon>Dikarya</taxon>
        <taxon>Basidiomycota</taxon>
        <taxon>Pucciniomycotina</taxon>
        <taxon>Microbotryomycetes</taxon>
        <taxon>Sporidiobolales</taxon>
        <taxon>Sporidiobolaceae</taxon>
        <taxon>Sporobolomyces</taxon>
    </lineage>
</organism>
<keyword evidence="7" id="KW-1185">Reference proteome</keyword>
<dbReference type="Proteomes" id="UP000243876">
    <property type="component" value="Unassembled WGS sequence"/>
</dbReference>
<dbReference type="GO" id="GO:0016740">
    <property type="term" value="F:transferase activity"/>
    <property type="evidence" value="ECO:0007669"/>
    <property type="project" value="UniProtKB-KW"/>
</dbReference>
<reference evidence="7" key="1">
    <citation type="submission" date="2015-02" db="EMBL/GenBank/DDBJ databases">
        <authorList>
            <person name="Gon?alves P."/>
        </authorList>
    </citation>
    <scope>NUCLEOTIDE SEQUENCE [LARGE SCALE GENOMIC DNA]</scope>
</reference>
<dbReference type="PROSITE" id="PS00183">
    <property type="entry name" value="UBC_1"/>
    <property type="match status" value="1"/>
</dbReference>
<dbReference type="PANTHER" id="PTHR24068">
    <property type="entry name" value="UBIQUITIN-CONJUGATING ENZYME E2"/>
    <property type="match status" value="1"/>
</dbReference>
<dbReference type="OrthoDB" id="7851174at2759"/>
<dbReference type="CDD" id="cd23813">
    <property type="entry name" value="UBCc_UBE2N"/>
    <property type="match status" value="1"/>
</dbReference>
<dbReference type="InterPro" id="IPR016135">
    <property type="entry name" value="UBQ-conjugating_enzyme/RWD"/>
</dbReference>